<dbReference type="PANTHER" id="PTHR33116:SF86">
    <property type="entry name" value="REVERSE TRANSCRIPTASE DOMAIN-CONTAINING PROTEIN"/>
    <property type="match status" value="1"/>
</dbReference>
<name>A0ABD3D2Y8_9LAMI</name>
<keyword evidence="2" id="KW-1185">Reference proteome</keyword>
<dbReference type="PANTHER" id="PTHR33116">
    <property type="entry name" value="REVERSE TRANSCRIPTASE ZINC-BINDING DOMAIN-CONTAINING PROTEIN-RELATED-RELATED"/>
    <property type="match status" value="1"/>
</dbReference>
<evidence type="ECO:0000313" key="2">
    <source>
        <dbReference type="Proteomes" id="UP001632038"/>
    </source>
</evidence>
<dbReference type="AlphaFoldDB" id="A0ABD3D2Y8"/>
<protein>
    <submittedName>
        <fullName evidence="1">Uncharacterized protein</fullName>
    </submittedName>
</protein>
<organism evidence="1 2">
    <name type="scientific">Castilleja foliolosa</name>
    <dbReference type="NCBI Taxonomy" id="1961234"/>
    <lineage>
        <taxon>Eukaryota</taxon>
        <taxon>Viridiplantae</taxon>
        <taxon>Streptophyta</taxon>
        <taxon>Embryophyta</taxon>
        <taxon>Tracheophyta</taxon>
        <taxon>Spermatophyta</taxon>
        <taxon>Magnoliopsida</taxon>
        <taxon>eudicotyledons</taxon>
        <taxon>Gunneridae</taxon>
        <taxon>Pentapetalae</taxon>
        <taxon>asterids</taxon>
        <taxon>lamiids</taxon>
        <taxon>Lamiales</taxon>
        <taxon>Orobanchaceae</taxon>
        <taxon>Pedicularideae</taxon>
        <taxon>Castillejinae</taxon>
        <taxon>Castilleja</taxon>
    </lineage>
</organism>
<dbReference type="Proteomes" id="UP001632038">
    <property type="component" value="Unassembled WGS sequence"/>
</dbReference>
<proteinExistence type="predicted"/>
<evidence type="ECO:0000313" key="1">
    <source>
        <dbReference type="EMBL" id="KAL3636636.1"/>
    </source>
</evidence>
<gene>
    <name evidence="1" type="ORF">CASFOL_018935</name>
</gene>
<sequence length="247" mass="28449">MSIYLFPKNFCHKIDALLRTFWWGANDNGNCLNLKSWDVLCSPKSVGGMGFRRLFDLNFALMAKLAWNICIDDDAIWISILKAKYMRGINFLADNLHHSDSSWIWLDLIKCRDLIVGGALYQVSSNSDILIWKDPWIPSIKNFHPDINSCSNTLSLSLVNNLIDNRSNNWDLNILKATFPSDIVKEICKIQISFDVRPKHLIWSPSKSGIFSSKSAYIFSQSNRFYPVNPPARFKWSLIWSSRLHNS</sequence>
<comment type="caution">
    <text evidence="1">The sequence shown here is derived from an EMBL/GenBank/DDBJ whole genome shotgun (WGS) entry which is preliminary data.</text>
</comment>
<dbReference type="EMBL" id="JAVIJP010000026">
    <property type="protein sequence ID" value="KAL3636636.1"/>
    <property type="molecule type" value="Genomic_DNA"/>
</dbReference>
<accession>A0ABD3D2Y8</accession>
<reference evidence="2" key="1">
    <citation type="journal article" date="2024" name="IScience">
        <title>Strigolactones Initiate the Formation of Haustorium-like Structures in Castilleja.</title>
        <authorList>
            <person name="Buerger M."/>
            <person name="Peterson D."/>
            <person name="Chory J."/>
        </authorList>
    </citation>
    <scope>NUCLEOTIDE SEQUENCE [LARGE SCALE GENOMIC DNA]</scope>
</reference>